<gene>
    <name evidence="1" type="ORF">BT96DRAFT_791375</name>
</gene>
<name>A0A6A4I739_9AGAR</name>
<dbReference type="AlphaFoldDB" id="A0A6A4I739"/>
<feature type="non-terminal residue" evidence="1">
    <location>
        <position position="1"/>
    </location>
</feature>
<evidence type="ECO:0008006" key="3">
    <source>
        <dbReference type="Google" id="ProtNLM"/>
    </source>
</evidence>
<keyword evidence="2" id="KW-1185">Reference proteome</keyword>
<accession>A0A6A4I739</accession>
<protein>
    <recommendedName>
        <fullName evidence="3">F-box domain-containing protein</fullName>
    </recommendedName>
</protein>
<feature type="non-terminal residue" evidence="1">
    <location>
        <position position="124"/>
    </location>
</feature>
<dbReference type="EMBL" id="ML769407">
    <property type="protein sequence ID" value="KAE9405673.1"/>
    <property type="molecule type" value="Genomic_DNA"/>
</dbReference>
<organism evidence="1 2">
    <name type="scientific">Gymnopus androsaceus JB14</name>
    <dbReference type="NCBI Taxonomy" id="1447944"/>
    <lineage>
        <taxon>Eukaryota</taxon>
        <taxon>Fungi</taxon>
        <taxon>Dikarya</taxon>
        <taxon>Basidiomycota</taxon>
        <taxon>Agaricomycotina</taxon>
        <taxon>Agaricomycetes</taxon>
        <taxon>Agaricomycetidae</taxon>
        <taxon>Agaricales</taxon>
        <taxon>Marasmiineae</taxon>
        <taxon>Omphalotaceae</taxon>
        <taxon>Gymnopus</taxon>
    </lineage>
</organism>
<proteinExistence type="predicted"/>
<dbReference type="Proteomes" id="UP000799118">
    <property type="component" value="Unassembled WGS sequence"/>
</dbReference>
<dbReference type="OrthoDB" id="3004750at2759"/>
<evidence type="ECO:0000313" key="2">
    <source>
        <dbReference type="Proteomes" id="UP000799118"/>
    </source>
</evidence>
<evidence type="ECO:0000313" key="1">
    <source>
        <dbReference type="EMBL" id="KAE9405673.1"/>
    </source>
</evidence>
<reference evidence="1" key="1">
    <citation type="journal article" date="2019" name="Environ. Microbiol.">
        <title>Fungal ecological strategies reflected in gene transcription - a case study of two litter decomposers.</title>
        <authorList>
            <person name="Barbi F."/>
            <person name="Kohler A."/>
            <person name="Barry K."/>
            <person name="Baskaran P."/>
            <person name="Daum C."/>
            <person name="Fauchery L."/>
            <person name="Ihrmark K."/>
            <person name="Kuo A."/>
            <person name="LaButti K."/>
            <person name="Lipzen A."/>
            <person name="Morin E."/>
            <person name="Grigoriev I.V."/>
            <person name="Henrissat B."/>
            <person name="Lindahl B."/>
            <person name="Martin F."/>
        </authorList>
    </citation>
    <scope>NUCLEOTIDE SEQUENCE</scope>
    <source>
        <strain evidence="1">JB14</strain>
    </source>
</reference>
<sequence>IKALESRRERLREYTVQLQSLLSPIRKVPDEIVRRVFDDCCDMNHFIVAKTRTDAIRSIPALALSSVCSRWRRNGLSMPEIWSRISLMWNEPIHADHDESLLSTINIFLNRSLQSPLTVIIDLS</sequence>